<comment type="caution">
    <text evidence="4">The sequence shown here is derived from an EMBL/GenBank/DDBJ whole genome shotgun (WGS) entry which is preliminary data.</text>
</comment>
<dbReference type="EMBL" id="ACYY01000016">
    <property type="protein sequence ID" value="EEW24660.1"/>
    <property type="molecule type" value="Genomic_DNA"/>
</dbReference>
<feature type="domain" description="N-acetyltransferase" evidence="3">
    <location>
        <begin position="3"/>
        <end position="163"/>
    </location>
</feature>
<dbReference type="Proteomes" id="UP000010121">
    <property type="component" value="Unassembled WGS sequence"/>
</dbReference>
<dbReference type="InterPro" id="IPR016181">
    <property type="entry name" value="Acyl_CoA_acyltransferase"/>
</dbReference>
<dbReference type="PANTHER" id="PTHR43877:SF2">
    <property type="entry name" value="AMINOALKYLPHOSPHONATE N-ACETYLTRANSFERASE-RELATED"/>
    <property type="match status" value="1"/>
</dbReference>
<sequence length="165" mass="17566">MPMLIRRLDPKADRSAVETLFAAATDYYLMAEGKPPGPEVTEDFFTACPPGCDPAASHRLGVFDGDMLAGVAELSFGFPAPGDAYLGLMILAPAARGHGFGAALLHHIEALARAAGATHLFLGVLEKNRKGRAFWQRKGFAATGFSRVDDAHGLANVLHRLVKPL</sequence>
<proteinExistence type="predicted"/>
<dbReference type="PANTHER" id="PTHR43877">
    <property type="entry name" value="AMINOALKYLPHOSPHONATE N-ACETYLTRANSFERASE-RELATED-RELATED"/>
    <property type="match status" value="1"/>
</dbReference>
<protein>
    <submittedName>
        <fullName evidence="4">GCN5-related N-acetyltransferase</fullName>
    </submittedName>
</protein>
<evidence type="ECO:0000259" key="3">
    <source>
        <dbReference type="PROSITE" id="PS51186"/>
    </source>
</evidence>
<dbReference type="eggNOG" id="COG0456">
    <property type="taxonomic scope" value="Bacteria"/>
</dbReference>
<organism evidence="4 5">
    <name type="scientific">Rhodobacter ferrooxidans</name>
    <dbReference type="NCBI Taxonomy" id="371731"/>
    <lineage>
        <taxon>Bacteria</taxon>
        <taxon>Pseudomonadati</taxon>
        <taxon>Pseudomonadota</taxon>
        <taxon>Alphaproteobacteria</taxon>
        <taxon>Rhodobacterales</taxon>
        <taxon>Rhodobacter group</taxon>
        <taxon>Rhodobacter</taxon>
    </lineage>
</organism>
<dbReference type="AlphaFoldDB" id="C8S320"/>
<dbReference type="Gene3D" id="3.40.630.30">
    <property type="match status" value="1"/>
</dbReference>
<gene>
    <name evidence="4" type="ORF">Rsw2DRAFT_2448</name>
</gene>
<name>C8S320_9RHOB</name>
<reference evidence="4 5" key="1">
    <citation type="submission" date="2009-08" db="EMBL/GenBank/DDBJ databases">
        <title>The draft genome of Rhodobacter sp. SW2.</title>
        <authorList>
            <consortium name="US DOE Joint Genome Institute (JGI-PGF)"/>
            <person name="Lucas S."/>
            <person name="Copeland A."/>
            <person name="Lapidus A."/>
            <person name="Glavina del Rio T."/>
            <person name="Tice H."/>
            <person name="Bruce D."/>
            <person name="Goodwin L."/>
            <person name="Pitluck S."/>
            <person name="Larimer F."/>
            <person name="Land M.L."/>
            <person name="Hauser L."/>
            <person name="Emerson D."/>
        </authorList>
    </citation>
    <scope>NUCLEOTIDE SEQUENCE [LARGE SCALE GENOMIC DNA]</scope>
    <source>
        <strain evidence="4 5">SW2</strain>
    </source>
</reference>
<evidence type="ECO:0000313" key="4">
    <source>
        <dbReference type="EMBL" id="EEW24660.1"/>
    </source>
</evidence>
<dbReference type="InterPro" id="IPR050832">
    <property type="entry name" value="Bact_Acetyltransf"/>
</dbReference>
<dbReference type="SUPFAM" id="SSF55729">
    <property type="entry name" value="Acyl-CoA N-acyltransferases (Nat)"/>
    <property type="match status" value="1"/>
</dbReference>
<evidence type="ECO:0000256" key="2">
    <source>
        <dbReference type="ARBA" id="ARBA00023315"/>
    </source>
</evidence>
<dbReference type="CDD" id="cd04301">
    <property type="entry name" value="NAT_SF"/>
    <property type="match status" value="1"/>
</dbReference>
<dbReference type="Pfam" id="PF00583">
    <property type="entry name" value="Acetyltransf_1"/>
    <property type="match status" value="1"/>
</dbReference>
<accession>C8S320</accession>
<evidence type="ECO:0000313" key="5">
    <source>
        <dbReference type="Proteomes" id="UP000010121"/>
    </source>
</evidence>
<dbReference type="GO" id="GO:0016747">
    <property type="term" value="F:acyltransferase activity, transferring groups other than amino-acyl groups"/>
    <property type="evidence" value="ECO:0007669"/>
    <property type="project" value="InterPro"/>
</dbReference>
<dbReference type="PROSITE" id="PS51186">
    <property type="entry name" value="GNAT"/>
    <property type="match status" value="1"/>
</dbReference>
<dbReference type="STRING" id="371731.Rsw2DRAFT_2448"/>
<keyword evidence="5" id="KW-1185">Reference proteome</keyword>
<dbReference type="InterPro" id="IPR000182">
    <property type="entry name" value="GNAT_dom"/>
</dbReference>
<evidence type="ECO:0000256" key="1">
    <source>
        <dbReference type="ARBA" id="ARBA00022679"/>
    </source>
</evidence>
<keyword evidence="1 4" id="KW-0808">Transferase</keyword>
<keyword evidence="2" id="KW-0012">Acyltransferase</keyword>